<keyword evidence="3" id="KW-1185">Reference proteome</keyword>
<organism evidence="2 3">
    <name type="scientific">Aquitalea palustris</name>
    <dbReference type="NCBI Taxonomy" id="2480983"/>
    <lineage>
        <taxon>Bacteria</taxon>
        <taxon>Pseudomonadati</taxon>
        <taxon>Pseudomonadota</taxon>
        <taxon>Betaproteobacteria</taxon>
        <taxon>Neisseriales</taxon>
        <taxon>Chromobacteriaceae</taxon>
        <taxon>Aquitalea</taxon>
    </lineage>
</organism>
<keyword evidence="1" id="KW-0812">Transmembrane</keyword>
<sequence>MKNKLSNIVYSQYFVFFAVVAFVFARAPFRIIHGYLWAEDASVFIKQSYEFGWYSLFKPYAGYIHLLSRVIANFACMVVDVVYLPYLLSSISLLIMGFSCCYLFNALRNFSSGVAIMVAFSPVVTPQNGELLLTITNLQWVLCPVILIMLWECSVGEFDFSNLLVRGFILSVLTLTGPFGVFFFPFWVVFFVVNGLWRVSKSYIWVLPYFISVSFQLWVIFNYPQKSTSLIGDHFLLTFLVQYFSDLCSFSVIHGHNHIYLNVVLGVCFFAMMIWSGWLAECRYIALLFYIFSFMLWLIGMFRVGNLTMHLSWRADGSRYLYLPLLFMLWANIFTYHYSISRLAKNVSGFIILLIFVVSMTKFSLNEWPDWVVVKRAQGTYIMVPMSDGVYIKREFL</sequence>
<protein>
    <recommendedName>
        <fullName evidence="4">EpsG family protein</fullName>
    </recommendedName>
</protein>
<evidence type="ECO:0008006" key="4">
    <source>
        <dbReference type="Google" id="ProtNLM"/>
    </source>
</evidence>
<feature type="transmembrane region" description="Helical" evidence="1">
    <location>
        <begin position="347"/>
        <end position="365"/>
    </location>
</feature>
<proteinExistence type="predicted"/>
<dbReference type="OrthoDB" id="5955549at2"/>
<feature type="transmembrane region" description="Helical" evidence="1">
    <location>
        <begin position="91"/>
        <end position="111"/>
    </location>
</feature>
<feature type="transmembrane region" description="Helical" evidence="1">
    <location>
        <begin position="7"/>
        <end position="27"/>
    </location>
</feature>
<feature type="transmembrane region" description="Helical" evidence="1">
    <location>
        <begin position="163"/>
        <end position="190"/>
    </location>
</feature>
<evidence type="ECO:0000313" key="3">
    <source>
        <dbReference type="Proteomes" id="UP000274139"/>
    </source>
</evidence>
<dbReference type="Proteomes" id="UP000274139">
    <property type="component" value="Unassembled WGS sequence"/>
</dbReference>
<evidence type="ECO:0000313" key="2">
    <source>
        <dbReference type="EMBL" id="RMC99267.1"/>
    </source>
</evidence>
<feature type="transmembrane region" description="Helical" evidence="1">
    <location>
        <begin position="131"/>
        <end position="151"/>
    </location>
</feature>
<comment type="caution">
    <text evidence="2">The sequence shown here is derived from an EMBL/GenBank/DDBJ whole genome shotgun (WGS) entry which is preliminary data.</text>
</comment>
<gene>
    <name evidence="2" type="ORF">EAY64_07815</name>
</gene>
<evidence type="ECO:0000256" key="1">
    <source>
        <dbReference type="SAM" id="Phobius"/>
    </source>
</evidence>
<dbReference type="AlphaFoldDB" id="A0A454JJV1"/>
<dbReference type="EMBL" id="RFAR01000026">
    <property type="protein sequence ID" value="RMC99267.1"/>
    <property type="molecule type" value="Genomic_DNA"/>
</dbReference>
<feature type="transmembrane region" description="Helical" evidence="1">
    <location>
        <begin position="259"/>
        <end position="280"/>
    </location>
</feature>
<feature type="transmembrane region" description="Helical" evidence="1">
    <location>
        <begin position="320"/>
        <end position="340"/>
    </location>
</feature>
<feature type="transmembrane region" description="Helical" evidence="1">
    <location>
        <begin position="287"/>
        <end position="305"/>
    </location>
</feature>
<keyword evidence="1" id="KW-1133">Transmembrane helix</keyword>
<name>A0A454JJV1_9NEIS</name>
<feature type="transmembrane region" description="Helical" evidence="1">
    <location>
        <begin position="202"/>
        <end position="223"/>
    </location>
</feature>
<accession>A0A454JJV1</accession>
<feature type="transmembrane region" description="Helical" evidence="1">
    <location>
        <begin position="235"/>
        <end position="253"/>
    </location>
</feature>
<reference evidence="2 3" key="1">
    <citation type="submission" date="2018-10" db="EMBL/GenBank/DDBJ databases">
        <title>Draft genome sequence of Aquitalea MWU14-2217 isolated from a wild cranberry bog in Provincetown, Massachusetts.</title>
        <authorList>
            <person name="Ebadzadsahrai G."/>
            <person name="Soby S."/>
        </authorList>
    </citation>
    <scope>NUCLEOTIDE SEQUENCE [LARGE SCALE GENOMIC DNA]</scope>
    <source>
        <strain evidence="2 3">MWU14-2217</strain>
    </source>
</reference>
<keyword evidence="1" id="KW-0472">Membrane</keyword>
<dbReference type="RefSeq" id="WP_103524218.1">
    <property type="nucleotide sequence ID" value="NZ_JAIZDC010000003.1"/>
</dbReference>